<evidence type="ECO:0000256" key="1">
    <source>
        <dbReference type="ARBA" id="ARBA00009875"/>
    </source>
</evidence>
<evidence type="ECO:0000313" key="6">
    <source>
        <dbReference type="Proteomes" id="UP000226592"/>
    </source>
</evidence>
<proteinExistence type="inferred from homology"/>
<dbReference type="GO" id="GO:0005840">
    <property type="term" value="C:ribosome"/>
    <property type="evidence" value="ECO:0007669"/>
    <property type="project" value="UniProtKB-KW"/>
</dbReference>
<dbReference type="AlphaFoldDB" id="A0A2D6M0M9"/>
<name>A0A2D6M0M9_9ARCH</name>
<dbReference type="EMBL" id="NZBU01000005">
    <property type="protein sequence ID" value="MAG21980.1"/>
    <property type="molecule type" value="Genomic_DNA"/>
</dbReference>
<protein>
    <submittedName>
        <fullName evidence="5">50S ribosomal protein L34e</fullName>
    </submittedName>
</protein>
<keyword evidence="2 5" id="KW-0689">Ribosomal protein</keyword>
<comment type="caution">
    <text evidence="5">The sequence shown here is derived from an EMBL/GenBank/DDBJ whole genome shotgun (WGS) entry which is preliminary data.</text>
</comment>
<comment type="similarity">
    <text evidence="1">Belongs to the eukaryotic ribosomal protein eL34 family.</text>
</comment>
<sequence length="111" mass="12490">MTSPGQKTKKKKKRRSAKGSKEYYVREKTSKRQCGVCGGILQGVPHGKKDSEVRKLSKTQRRPSVPFGGVLCTKCRRIVAVEKAKVENDLKKIKDVDLKLRKYLGVKEDSA</sequence>
<dbReference type="Gene3D" id="6.20.340.10">
    <property type="match status" value="1"/>
</dbReference>
<feature type="compositionally biased region" description="Basic residues" evidence="4">
    <location>
        <begin position="7"/>
        <end position="18"/>
    </location>
</feature>
<accession>A0A2D6M0M9</accession>
<dbReference type="InterPro" id="IPR038562">
    <property type="entry name" value="Ribosomal_eL34_C_sf"/>
</dbReference>
<dbReference type="InterPro" id="IPR008195">
    <property type="entry name" value="Ribosomal_eL34"/>
</dbReference>
<gene>
    <name evidence="5" type="ORF">CL943_01565</name>
</gene>
<evidence type="ECO:0000256" key="4">
    <source>
        <dbReference type="SAM" id="MobiDB-lite"/>
    </source>
</evidence>
<keyword evidence="3" id="KW-0687">Ribonucleoprotein</keyword>
<evidence type="ECO:0000256" key="2">
    <source>
        <dbReference type="ARBA" id="ARBA00022980"/>
    </source>
</evidence>
<dbReference type="GO" id="GO:0003735">
    <property type="term" value="F:structural constituent of ribosome"/>
    <property type="evidence" value="ECO:0007669"/>
    <property type="project" value="InterPro"/>
</dbReference>
<dbReference type="GO" id="GO:1990904">
    <property type="term" value="C:ribonucleoprotein complex"/>
    <property type="evidence" value="ECO:0007669"/>
    <property type="project" value="UniProtKB-KW"/>
</dbReference>
<feature type="region of interest" description="Disordered" evidence="4">
    <location>
        <begin position="1"/>
        <end position="24"/>
    </location>
</feature>
<evidence type="ECO:0000313" key="5">
    <source>
        <dbReference type="EMBL" id="MAG21980.1"/>
    </source>
</evidence>
<dbReference type="GO" id="GO:0006412">
    <property type="term" value="P:translation"/>
    <property type="evidence" value="ECO:0007669"/>
    <property type="project" value="InterPro"/>
</dbReference>
<dbReference type="Pfam" id="PF01199">
    <property type="entry name" value="Ribosomal_L34e"/>
    <property type="match status" value="1"/>
</dbReference>
<reference evidence="6" key="1">
    <citation type="submission" date="2017-09" db="EMBL/GenBank/DDBJ databases">
        <title>The Reconstruction of 2,631 Draft Metagenome-Assembled Genomes from the Global Oceans.</title>
        <authorList>
            <person name="Tully B.J."/>
            <person name="Graham E.D."/>
            <person name="Heidelberg J.F."/>
        </authorList>
    </citation>
    <scope>NUCLEOTIDE SEQUENCE [LARGE SCALE GENOMIC DNA]</scope>
</reference>
<organism evidence="5 6">
    <name type="scientific">Candidatus Iainarchaeum sp</name>
    <dbReference type="NCBI Taxonomy" id="3101447"/>
    <lineage>
        <taxon>Archaea</taxon>
        <taxon>Candidatus Iainarchaeota</taxon>
        <taxon>Candidatus Iainarchaeia</taxon>
        <taxon>Candidatus Iainarchaeales</taxon>
        <taxon>Candidatus Iainarchaeaceae</taxon>
        <taxon>Candidatus Iainarchaeum</taxon>
    </lineage>
</organism>
<dbReference type="Proteomes" id="UP000226592">
    <property type="component" value="Unassembled WGS sequence"/>
</dbReference>
<evidence type="ECO:0000256" key="3">
    <source>
        <dbReference type="ARBA" id="ARBA00023274"/>
    </source>
</evidence>